<dbReference type="Pfam" id="PF02213">
    <property type="entry name" value="GYF"/>
    <property type="match status" value="1"/>
</dbReference>
<dbReference type="InterPro" id="IPR003169">
    <property type="entry name" value="GYF"/>
</dbReference>
<dbReference type="GO" id="GO:0005682">
    <property type="term" value="C:U5 snRNP"/>
    <property type="evidence" value="ECO:0007669"/>
    <property type="project" value="InterPro"/>
</dbReference>
<feature type="region of interest" description="Disordered" evidence="1">
    <location>
        <begin position="1"/>
        <end position="312"/>
    </location>
</feature>
<dbReference type="PANTHER" id="PTHR13138:SF3">
    <property type="entry name" value="CD2 ANTIGEN CYTOPLASMIC TAIL-BINDING PROTEIN 2"/>
    <property type="match status" value="1"/>
</dbReference>
<organism evidence="3 4">
    <name type="scientific">Aureobasidium pullulans</name>
    <name type="common">Black yeast</name>
    <name type="synonym">Pullularia pullulans</name>
    <dbReference type="NCBI Taxonomy" id="5580"/>
    <lineage>
        <taxon>Eukaryota</taxon>
        <taxon>Fungi</taxon>
        <taxon>Dikarya</taxon>
        <taxon>Ascomycota</taxon>
        <taxon>Pezizomycotina</taxon>
        <taxon>Dothideomycetes</taxon>
        <taxon>Dothideomycetidae</taxon>
        <taxon>Dothideales</taxon>
        <taxon>Saccotheciaceae</taxon>
        <taxon>Aureobasidium</taxon>
    </lineage>
</organism>
<feature type="compositionally biased region" description="Basic and acidic residues" evidence="1">
    <location>
        <begin position="33"/>
        <end position="44"/>
    </location>
</feature>
<sequence>MSGGRNMSGGRQTIPAGGVRPKRTAEASLHISPESKKPRFDHRNPSTLAPDAPEEDAILELDEIGKGGMQTKRNAVKLDGYESDSSDDNFEARADEKAELAKQEGRSAETKGAKNAGWNQRGQDTGKSKDEDEMDMFADVDEGTGGVGGTADGDDDEDLRGEGKKTKKDVRFMDIDDIEGQVHKSKSGGHVRADFTLDPKGKSRADDDASVESSSESGSDSERDRLDGEDEDAEELGAGSKKKHAPKLDAFNMQQEGEEGRFDEAGNFIRKAADPDSVHDSWLEGLNKKDMKKARAAQEKRDEERRKQTAADDALLTSDLYGTLITHLHKGESVLEALQRLNAAAPKSKQKKVPKWKQKKQAAKSDAMDLDADGGAQEDPVEKRRVAAVEAITAAADSIFSRNNPDIYDHERELLQRLYKRETGEDWVDPVSEAPADENAMFEFRWADARDGGQAHGPYDKNTMRSWREAGYFGQEAEVEFRQVGIEGWSRSVDFD</sequence>
<dbReference type="InterPro" id="IPR035445">
    <property type="entry name" value="GYF-like_dom_sf"/>
</dbReference>
<feature type="compositionally biased region" description="Basic and acidic residues" evidence="1">
    <location>
        <begin position="191"/>
        <end position="207"/>
    </location>
</feature>
<feature type="compositionally biased region" description="Basic and acidic residues" evidence="1">
    <location>
        <begin position="296"/>
        <end position="310"/>
    </location>
</feature>
<reference evidence="3 4" key="1">
    <citation type="submission" date="2018-10" db="EMBL/GenBank/DDBJ databases">
        <title>Fifty Aureobasidium pullulans genomes reveal a recombining polyextremotolerant generalist.</title>
        <authorList>
            <person name="Gostincar C."/>
            <person name="Turk M."/>
            <person name="Zajc J."/>
            <person name="Gunde-Cimerman N."/>
        </authorList>
    </citation>
    <scope>NUCLEOTIDE SEQUENCE [LARGE SCALE GENOMIC DNA]</scope>
    <source>
        <strain evidence="3 4">EXF-10796</strain>
    </source>
</reference>
<dbReference type="AlphaFoldDB" id="A0AB74IKI6"/>
<dbReference type="PANTHER" id="PTHR13138">
    <property type="entry name" value="PROTEIN LIN1"/>
    <property type="match status" value="1"/>
</dbReference>
<dbReference type="SUPFAM" id="SSF55277">
    <property type="entry name" value="GYF domain"/>
    <property type="match status" value="1"/>
</dbReference>
<feature type="region of interest" description="Disordered" evidence="1">
    <location>
        <begin position="344"/>
        <end position="382"/>
    </location>
</feature>
<dbReference type="InterPro" id="IPR039905">
    <property type="entry name" value="CD2BP2/Lin1"/>
</dbReference>
<feature type="compositionally biased region" description="Basic and acidic residues" evidence="1">
    <location>
        <begin position="160"/>
        <end position="174"/>
    </location>
</feature>
<name>A0AB74IKI6_AURPU</name>
<dbReference type="Proteomes" id="UP000309076">
    <property type="component" value="Unassembled WGS sequence"/>
</dbReference>
<dbReference type="Gene3D" id="3.30.1490.40">
    <property type="match status" value="1"/>
</dbReference>
<evidence type="ECO:0000313" key="4">
    <source>
        <dbReference type="Proteomes" id="UP000309076"/>
    </source>
</evidence>
<feature type="compositionally biased region" description="Basic and acidic residues" evidence="1">
    <location>
        <begin position="271"/>
        <end position="289"/>
    </location>
</feature>
<dbReference type="PROSITE" id="PS50829">
    <property type="entry name" value="GYF"/>
    <property type="match status" value="1"/>
</dbReference>
<feature type="compositionally biased region" description="Basic residues" evidence="1">
    <location>
        <begin position="348"/>
        <end position="362"/>
    </location>
</feature>
<feature type="compositionally biased region" description="Basic and acidic residues" evidence="1">
    <location>
        <begin position="90"/>
        <end position="112"/>
    </location>
</feature>
<feature type="compositionally biased region" description="Acidic residues" evidence="1">
    <location>
        <begin position="131"/>
        <end position="142"/>
    </location>
</feature>
<evidence type="ECO:0000313" key="3">
    <source>
        <dbReference type="EMBL" id="THW34411.1"/>
    </source>
</evidence>
<accession>A0AB74IKI6</accession>
<protein>
    <recommendedName>
        <fullName evidence="2">GYF domain-containing protein</fullName>
    </recommendedName>
</protein>
<feature type="compositionally biased region" description="Acidic residues" evidence="1">
    <location>
        <begin position="52"/>
        <end position="62"/>
    </location>
</feature>
<feature type="domain" description="GYF" evidence="2">
    <location>
        <begin position="443"/>
        <end position="496"/>
    </location>
</feature>
<comment type="caution">
    <text evidence="3">The sequence shown here is derived from an EMBL/GenBank/DDBJ whole genome shotgun (WGS) entry which is preliminary data.</text>
</comment>
<gene>
    <name evidence="3" type="ORF">D6D21_09602</name>
</gene>
<evidence type="ECO:0000259" key="2">
    <source>
        <dbReference type="PROSITE" id="PS50829"/>
    </source>
</evidence>
<dbReference type="EMBL" id="QZAM01000321">
    <property type="protein sequence ID" value="THW34411.1"/>
    <property type="molecule type" value="Genomic_DNA"/>
</dbReference>
<proteinExistence type="predicted"/>
<evidence type="ECO:0000256" key="1">
    <source>
        <dbReference type="SAM" id="MobiDB-lite"/>
    </source>
</evidence>